<dbReference type="Gene3D" id="3.40.50.12780">
    <property type="entry name" value="N-terminal domain of ligase-like"/>
    <property type="match status" value="1"/>
</dbReference>
<gene>
    <name evidence="5" type="ORF">JCM19274_1580</name>
</gene>
<dbReference type="FunFam" id="1.10.1200.10:FF:000005">
    <property type="entry name" value="Nonribosomal peptide synthetase 1"/>
    <property type="match status" value="1"/>
</dbReference>
<name>A0A090WZ61_9FLAO</name>
<evidence type="ECO:0000313" key="6">
    <source>
        <dbReference type="Proteomes" id="UP000029643"/>
    </source>
</evidence>
<accession>A0A090WZ61</accession>
<dbReference type="GO" id="GO:0044550">
    <property type="term" value="P:secondary metabolite biosynthetic process"/>
    <property type="evidence" value="ECO:0007669"/>
    <property type="project" value="TreeGrafter"/>
</dbReference>
<dbReference type="SUPFAM" id="SSF53474">
    <property type="entry name" value="alpha/beta-Hydrolases"/>
    <property type="match status" value="1"/>
</dbReference>
<dbReference type="PROSITE" id="PS50075">
    <property type="entry name" value="CARRIER"/>
    <property type="match status" value="1"/>
</dbReference>
<evidence type="ECO:0000256" key="3">
    <source>
        <dbReference type="ARBA" id="ARBA00022553"/>
    </source>
</evidence>
<evidence type="ECO:0000313" key="5">
    <source>
        <dbReference type="EMBL" id="GAL82266.1"/>
    </source>
</evidence>
<dbReference type="InterPro" id="IPR036736">
    <property type="entry name" value="ACP-like_sf"/>
</dbReference>
<dbReference type="SUPFAM" id="SSF47336">
    <property type="entry name" value="ACP-like"/>
    <property type="match status" value="1"/>
</dbReference>
<evidence type="ECO:0000256" key="1">
    <source>
        <dbReference type="ARBA" id="ARBA00001957"/>
    </source>
</evidence>
<dbReference type="Gene3D" id="3.40.50.1820">
    <property type="entry name" value="alpha/beta hydrolase"/>
    <property type="match status" value="1"/>
</dbReference>
<dbReference type="Gene3D" id="3.30.300.30">
    <property type="match status" value="1"/>
</dbReference>
<dbReference type="SUPFAM" id="SSF56801">
    <property type="entry name" value="Acetyl-CoA synthetase-like"/>
    <property type="match status" value="1"/>
</dbReference>
<feature type="domain" description="Carrier" evidence="4">
    <location>
        <begin position="175"/>
        <end position="251"/>
    </location>
</feature>
<proteinExistence type="predicted"/>
<dbReference type="InterPro" id="IPR042099">
    <property type="entry name" value="ANL_N_sf"/>
</dbReference>
<dbReference type="Proteomes" id="UP000029643">
    <property type="component" value="Unassembled WGS sequence"/>
</dbReference>
<dbReference type="GO" id="GO:0005737">
    <property type="term" value="C:cytoplasm"/>
    <property type="evidence" value="ECO:0007669"/>
    <property type="project" value="TreeGrafter"/>
</dbReference>
<keyword evidence="3" id="KW-0597">Phosphoprotein</keyword>
<dbReference type="EMBL" id="BBNU01000024">
    <property type="protein sequence ID" value="GAL82266.1"/>
    <property type="molecule type" value="Genomic_DNA"/>
</dbReference>
<dbReference type="PANTHER" id="PTHR45527:SF1">
    <property type="entry name" value="FATTY ACID SYNTHASE"/>
    <property type="match status" value="1"/>
</dbReference>
<protein>
    <submittedName>
        <fullName evidence="5">Peptide synthetase</fullName>
    </submittedName>
</protein>
<dbReference type="GO" id="GO:0031177">
    <property type="term" value="F:phosphopantetheine binding"/>
    <property type="evidence" value="ECO:0007669"/>
    <property type="project" value="InterPro"/>
</dbReference>
<dbReference type="GO" id="GO:0043041">
    <property type="term" value="P:amino acid activation for nonribosomal peptide biosynthetic process"/>
    <property type="evidence" value="ECO:0007669"/>
    <property type="project" value="TreeGrafter"/>
</dbReference>
<dbReference type="Pfam" id="PF00550">
    <property type="entry name" value="PP-binding"/>
    <property type="match status" value="1"/>
</dbReference>
<reference evidence="5 6" key="1">
    <citation type="journal article" date="2014" name="Genome Announc.">
        <title>Draft Genome Sequences of Marine Flavobacterium Algibacter lectus Strains SS8 and NR4.</title>
        <authorList>
            <person name="Takatani N."/>
            <person name="Nakanishi M."/>
            <person name="Meirelles P."/>
            <person name="Mino S."/>
            <person name="Suda W."/>
            <person name="Oshima K."/>
            <person name="Hattori M."/>
            <person name="Ohkuma M."/>
            <person name="Hosokawa M."/>
            <person name="Miyashita K."/>
            <person name="Thompson F.L."/>
            <person name="Niwa A."/>
            <person name="Sawabe T."/>
            <person name="Sawabe T."/>
        </authorList>
    </citation>
    <scope>NUCLEOTIDE SEQUENCE [LARGE SCALE GENOMIC DNA]</scope>
    <source>
        <strain evidence="6">JCM19274</strain>
    </source>
</reference>
<comment type="caution">
    <text evidence="5">The sequence shown here is derived from an EMBL/GenBank/DDBJ whole genome shotgun (WGS) entry which is preliminary data.</text>
</comment>
<evidence type="ECO:0000259" key="4">
    <source>
        <dbReference type="PROSITE" id="PS50075"/>
    </source>
</evidence>
<comment type="cofactor">
    <cofactor evidence="1">
        <name>pantetheine 4'-phosphate</name>
        <dbReference type="ChEBI" id="CHEBI:47942"/>
    </cofactor>
</comment>
<dbReference type="InterPro" id="IPR045851">
    <property type="entry name" value="AMP-bd_C_sf"/>
</dbReference>
<dbReference type="InterPro" id="IPR009081">
    <property type="entry name" value="PP-bd_ACP"/>
</dbReference>
<keyword evidence="2" id="KW-0596">Phosphopantetheine</keyword>
<dbReference type="InterPro" id="IPR025110">
    <property type="entry name" value="AMP-bd_C"/>
</dbReference>
<evidence type="ECO:0000256" key="2">
    <source>
        <dbReference type="ARBA" id="ARBA00022450"/>
    </source>
</evidence>
<sequence>MVEAGKTGEICIAGDGVAKGYWRRPELTAEKFTSNDFDTEQQTKLYRTGDLGKLLPSGDILCLGRIDHQVKIRGHRIELGEIEEALEEESEILSSVVVVNSSRLMAFIITNEARDFSEDNMAKWKKNLSTKLPDYMVPQDFNLVTEFPKTLNGKIDRKSLLKNASEKRETTHFTAPRNKTEQIVAEIWQESLGFNSIDIFANFFELGGHSLIAVKVMVRIEKETGGKNYPLSSLLEHPTIAKLAKFIDSDKDISSWSSLTPIKTSGNKTPLYVIHGADHNVLIFETLSRTLDKEQPVYGLQAKGLNGIDAPHDSIKKWRHIMLRKLLNLTQPDLMLLLGIR</sequence>
<dbReference type="SMART" id="SM00823">
    <property type="entry name" value="PKS_PP"/>
    <property type="match status" value="1"/>
</dbReference>
<organism evidence="5 6">
    <name type="scientific">Algibacter lectus</name>
    <dbReference type="NCBI Taxonomy" id="221126"/>
    <lineage>
        <taxon>Bacteria</taxon>
        <taxon>Pseudomonadati</taxon>
        <taxon>Bacteroidota</taxon>
        <taxon>Flavobacteriia</taxon>
        <taxon>Flavobacteriales</taxon>
        <taxon>Flavobacteriaceae</taxon>
        <taxon>Algibacter</taxon>
    </lineage>
</organism>
<dbReference type="AlphaFoldDB" id="A0A090WZ61"/>
<dbReference type="Pfam" id="PF13193">
    <property type="entry name" value="AMP-binding_C"/>
    <property type="match status" value="1"/>
</dbReference>
<dbReference type="PANTHER" id="PTHR45527">
    <property type="entry name" value="NONRIBOSOMAL PEPTIDE SYNTHETASE"/>
    <property type="match status" value="1"/>
</dbReference>
<dbReference type="InterPro" id="IPR029058">
    <property type="entry name" value="AB_hydrolase_fold"/>
</dbReference>
<dbReference type="InterPro" id="IPR020806">
    <property type="entry name" value="PKS_PP-bd"/>
</dbReference>